<evidence type="ECO:0000256" key="1">
    <source>
        <dbReference type="SAM" id="MobiDB-lite"/>
    </source>
</evidence>
<sequence length="132" mass="13961">MSVSGLGTARTPHPPVTPVHRAARAEKPAAPRSDFDALTGADRELIFQVTGQRVGPGFDPAKDHPTAFAAIIAAERAAGRLAPGQEASALYVKDLNRRYERTGGPNPVAPYMDKALAYLAQTTAARRIDVSA</sequence>
<name>A0A285JMZ7_9ACTN</name>
<keyword evidence="3" id="KW-1185">Reference proteome</keyword>
<dbReference type="AlphaFoldDB" id="A0A285JMZ7"/>
<organism evidence="2 3">
    <name type="scientific">Paractinoplanes atraurantiacus</name>
    <dbReference type="NCBI Taxonomy" id="1036182"/>
    <lineage>
        <taxon>Bacteria</taxon>
        <taxon>Bacillati</taxon>
        <taxon>Actinomycetota</taxon>
        <taxon>Actinomycetes</taxon>
        <taxon>Micromonosporales</taxon>
        <taxon>Micromonosporaceae</taxon>
        <taxon>Paractinoplanes</taxon>
    </lineage>
</organism>
<protein>
    <submittedName>
        <fullName evidence="2">Uncharacterized protein</fullName>
    </submittedName>
</protein>
<feature type="region of interest" description="Disordered" evidence="1">
    <location>
        <begin position="1"/>
        <end position="35"/>
    </location>
</feature>
<dbReference type="OrthoDB" id="3295465at2"/>
<proteinExistence type="predicted"/>
<dbReference type="EMBL" id="OBDY01000021">
    <property type="protein sequence ID" value="SNY60471.1"/>
    <property type="molecule type" value="Genomic_DNA"/>
</dbReference>
<evidence type="ECO:0000313" key="2">
    <source>
        <dbReference type="EMBL" id="SNY60471.1"/>
    </source>
</evidence>
<accession>A0A285JMZ7</accession>
<dbReference type="Proteomes" id="UP000219612">
    <property type="component" value="Unassembled WGS sequence"/>
</dbReference>
<evidence type="ECO:0000313" key="3">
    <source>
        <dbReference type="Proteomes" id="UP000219612"/>
    </source>
</evidence>
<reference evidence="2 3" key="1">
    <citation type="submission" date="2017-09" db="EMBL/GenBank/DDBJ databases">
        <authorList>
            <person name="Ehlers B."/>
            <person name="Leendertz F.H."/>
        </authorList>
    </citation>
    <scope>NUCLEOTIDE SEQUENCE [LARGE SCALE GENOMIC DNA]</scope>
    <source>
        <strain evidence="2 3">CGMCC 4.6857</strain>
    </source>
</reference>
<dbReference type="RefSeq" id="WP_097326023.1">
    <property type="nucleotide sequence ID" value="NZ_OBDY01000021.1"/>
</dbReference>
<feature type="compositionally biased region" description="Basic and acidic residues" evidence="1">
    <location>
        <begin position="23"/>
        <end position="35"/>
    </location>
</feature>
<gene>
    <name evidence="2" type="ORF">SAMN05421748_121141</name>
</gene>